<keyword evidence="3" id="KW-1185">Reference proteome</keyword>
<proteinExistence type="predicted"/>
<evidence type="ECO:0000313" key="3">
    <source>
        <dbReference type="Proteomes" id="UP001580928"/>
    </source>
</evidence>
<feature type="transmembrane region" description="Helical" evidence="1">
    <location>
        <begin position="6"/>
        <end position="23"/>
    </location>
</feature>
<feature type="transmembrane region" description="Helical" evidence="1">
    <location>
        <begin position="35"/>
        <end position="55"/>
    </location>
</feature>
<organism evidence="2 3">
    <name type="scientific">Albibacterium profundi</name>
    <dbReference type="NCBI Taxonomy" id="3134906"/>
    <lineage>
        <taxon>Bacteria</taxon>
        <taxon>Pseudomonadati</taxon>
        <taxon>Bacteroidota</taxon>
        <taxon>Sphingobacteriia</taxon>
        <taxon>Sphingobacteriales</taxon>
        <taxon>Sphingobacteriaceae</taxon>
        <taxon>Albibacterium</taxon>
    </lineage>
</organism>
<dbReference type="Proteomes" id="UP001580928">
    <property type="component" value="Unassembled WGS sequence"/>
</dbReference>
<keyword evidence="1" id="KW-0472">Membrane</keyword>
<evidence type="ECO:0008006" key="4">
    <source>
        <dbReference type="Google" id="ProtNLM"/>
    </source>
</evidence>
<evidence type="ECO:0000256" key="1">
    <source>
        <dbReference type="SAM" id="Phobius"/>
    </source>
</evidence>
<keyword evidence="1" id="KW-1133">Transmembrane helix</keyword>
<dbReference type="RefSeq" id="WP_375556817.1">
    <property type="nucleotide sequence ID" value="NZ_JBBVGT010000002.1"/>
</dbReference>
<name>A0ABV5CCP4_9SPHI</name>
<accession>A0ABV5CCP4</accession>
<sequence>MDTPSLIFLAIFVIPFVVLLIWIARKDKRTKTRQWGLLALIALIIAALYVAFFIAPQYETFFPNN</sequence>
<comment type="caution">
    <text evidence="2">The sequence shown here is derived from an EMBL/GenBank/DDBJ whole genome shotgun (WGS) entry which is preliminary data.</text>
</comment>
<gene>
    <name evidence="2" type="ORF">WKR92_05490</name>
</gene>
<protein>
    <recommendedName>
        <fullName evidence="4">Cardiolipin synthase N-terminal domain-containing protein</fullName>
    </recommendedName>
</protein>
<keyword evidence="1" id="KW-0812">Transmembrane</keyword>
<dbReference type="EMBL" id="JBBVGT010000002">
    <property type="protein sequence ID" value="MFB5945274.1"/>
    <property type="molecule type" value="Genomic_DNA"/>
</dbReference>
<evidence type="ECO:0000313" key="2">
    <source>
        <dbReference type="EMBL" id="MFB5945274.1"/>
    </source>
</evidence>
<reference evidence="2 3" key="1">
    <citation type="submission" date="2024-04" db="EMBL/GenBank/DDBJ databases">
        <title>Albibacterium profundi sp. nov., isolated from sediment of the Challenger Deep of Mariana Trench.</title>
        <authorList>
            <person name="Wang Y."/>
        </authorList>
    </citation>
    <scope>NUCLEOTIDE SEQUENCE [LARGE SCALE GENOMIC DNA]</scope>
    <source>
        <strain evidence="2 3">RHL897</strain>
    </source>
</reference>